<dbReference type="AlphaFoldDB" id="A0A369KXR5"/>
<reference evidence="2" key="1">
    <citation type="submission" date="2018-04" db="EMBL/GenBank/DDBJ databases">
        <title>Draft genome sequence of the Candidatus Spirobacillus cienkowskii, a pathogen of freshwater Daphnia species, reconstructed from hemolymph metagenomic reads.</title>
        <authorList>
            <person name="Bresciani L."/>
            <person name="Lemos L.N."/>
            <person name="Wale N."/>
            <person name="Lin J.Y."/>
            <person name="Fernandes G.R."/>
            <person name="Duffy M.A."/>
            <person name="Rodrigues J.M."/>
        </authorList>
    </citation>
    <scope>NUCLEOTIDE SEQUENCE [LARGE SCALE GENOMIC DNA]</scope>
    <source>
        <strain evidence="2">Binning01</strain>
    </source>
</reference>
<accession>A0A369KXR5</accession>
<organism evidence="2 3">
    <name type="scientific">Spirobacillus cienkowskii</name>
    <dbReference type="NCBI Taxonomy" id="495820"/>
    <lineage>
        <taxon>Bacteria</taxon>
        <taxon>Pseudomonadati</taxon>
        <taxon>Bdellovibrionota</taxon>
        <taxon>Oligoflexia</taxon>
        <taxon>Silvanigrellales</taxon>
        <taxon>Spirobacillus</taxon>
    </lineage>
</organism>
<keyword evidence="1" id="KW-0812">Transmembrane</keyword>
<name>A0A369KXR5_9BACT</name>
<keyword evidence="1" id="KW-1133">Transmembrane helix</keyword>
<evidence type="ECO:0000313" key="2">
    <source>
        <dbReference type="EMBL" id="RDB36504.1"/>
    </source>
</evidence>
<feature type="transmembrane region" description="Helical" evidence="1">
    <location>
        <begin position="20"/>
        <end position="40"/>
    </location>
</feature>
<dbReference type="Proteomes" id="UP000253934">
    <property type="component" value="Unassembled WGS sequence"/>
</dbReference>
<keyword evidence="1" id="KW-0472">Membrane</keyword>
<proteinExistence type="predicted"/>
<dbReference type="EMBL" id="QOVW01000060">
    <property type="protein sequence ID" value="RDB36504.1"/>
    <property type="molecule type" value="Genomic_DNA"/>
</dbReference>
<sequence length="346" mass="38217">MKMFFMIKRKAKQEQGQSLVEFLFILPLFFLILGALFIIFQQQARIYQDLIAHSALSTSAAHFAIEERQAATWSEFDGTTEDLLDRIAMQALNPSSFFKLSIDVNQGVFAEKKAVQPFSAIVDNAQTCSLESLYQVLAKDKGEFTFTTCTGTVGYDVAQLHTTDDFNAIQHVLSGRSLYYPQQEMTWFERPKAAINSVYNFMLTPFGQHFQRTQASLLIPDHSAFNAHCLMNPFGGSSNCKSPLLSPHFNQIALDGAALQVKACFAEAALSCAPSGPGAPVCLAAKAAAIFNATQLGSEAWVCPTTNSMLKATYRSVQTLVFAYSLRITQQETALRSLFLFKNGAF</sequence>
<keyword evidence="3" id="KW-1185">Reference proteome</keyword>
<protein>
    <submittedName>
        <fullName evidence="2">Uncharacterized protein</fullName>
    </submittedName>
</protein>
<gene>
    <name evidence="2" type="ORF">DCC88_05075</name>
</gene>
<evidence type="ECO:0000256" key="1">
    <source>
        <dbReference type="SAM" id="Phobius"/>
    </source>
</evidence>
<comment type="caution">
    <text evidence="2">The sequence shown here is derived from an EMBL/GenBank/DDBJ whole genome shotgun (WGS) entry which is preliminary data.</text>
</comment>
<evidence type="ECO:0000313" key="3">
    <source>
        <dbReference type="Proteomes" id="UP000253934"/>
    </source>
</evidence>